<accession>A0A4Y8V8L0</accession>
<dbReference type="InterPro" id="IPR000200">
    <property type="entry name" value="Peptidase_C10"/>
</dbReference>
<keyword evidence="9" id="KW-1185">Reference proteome</keyword>
<dbReference type="OrthoDB" id="2235251at2"/>
<dbReference type="GO" id="GO:0006508">
    <property type="term" value="P:proteolysis"/>
    <property type="evidence" value="ECO:0007669"/>
    <property type="project" value="UniProtKB-KW"/>
</dbReference>
<gene>
    <name evidence="8" type="ORF">EXN75_14640</name>
</gene>
<dbReference type="InterPro" id="IPR025896">
    <property type="entry name" value="Spi_Prtas-inh"/>
</dbReference>
<dbReference type="Pfam" id="PF13734">
    <property type="entry name" value="Inhibitor_I69"/>
    <property type="match status" value="1"/>
</dbReference>
<comment type="similarity">
    <text evidence="1">Belongs to the peptidase C10 family.</text>
</comment>
<dbReference type="EMBL" id="SGVY01000055">
    <property type="protein sequence ID" value="TFH76179.1"/>
    <property type="molecule type" value="Genomic_DNA"/>
</dbReference>
<keyword evidence="4" id="KW-0378">Hydrolase</keyword>
<evidence type="ECO:0000256" key="6">
    <source>
        <dbReference type="PIRSR" id="PIRSR600200-1"/>
    </source>
</evidence>
<feature type="active site" description="Nucleophile" evidence="6">
    <location>
        <position position="167"/>
    </location>
</feature>
<evidence type="ECO:0000256" key="3">
    <source>
        <dbReference type="ARBA" id="ARBA00022729"/>
    </source>
</evidence>
<dbReference type="Pfam" id="PF01640">
    <property type="entry name" value="Peptidase_C10"/>
    <property type="match status" value="1"/>
</dbReference>
<dbReference type="SUPFAM" id="SSF54001">
    <property type="entry name" value="Cysteine proteinases"/>
    <property type="match status" value="1"/>
</dbReference>
<feature type="domain" description="Spi protease inhibitor" evidence="7">
    <location>
        <begin position="22"/>
        <end position="112"/>
    </location>
</feature>
<dbReference type="Gene3D" id="3.90.70.50">
    <property type="entry name" value="Peptidase C10, streptopain"/>
    <property type="match status" value="1"/>
</dbReference>
<evidence type="ECO:0000259" key="7">
    <source>
        <dbReference type="Pfam" id="PF13734"/>
    </source>
</evidence>
<name>A0A4Y8V8L0_9BACT</name>
<dbReference type="InterPro" id="IPR044934">
    <property type="entry name" value="Streptopain_sf"/>
</dbReference>
<comment type="caution">
    <text evidence="8">The sequence shown here is derived from an EMBL/GenBank/DDBJ whole genome shotgun (WGS) entry which is preliminary data.</text>
</comment>
<dbReference type="InterPro" id="IPR038765">
    <property type="entry name" value="Papain-like_cys_pep_sf"/>
</dbReference>
<dbReference type="PRINTS" id="PR00797">
    <property type="entry name" value="STREPTOPAIN"/>
</dbReference>
<protein>
    <recommendedName>
        <fullName evidence="7">Spi protease inhibitor domain-containing protein</fullName>
    </recommendedName>
</protein>
<feature type="active site" description="Proton acceptor" evidence="6">
    <location>
        <position position="296"/>
    </location>
</feature>
<dbReference type="AlphaFoldDB" id="A0A4Y8V8L0"/>
<evidence type="ECO:0000313" key="9">
    <source>
        <dbReference type="Proteomes" id="UP000297872"/>
    </source>
</evidence>
<dbReference type="Proteomes" id="UP000297872">
    <property type="component" value="Unassembled WGS sequence"/>
</dbReference>
<evidence type="ECO:0000256" key="4">
    <source>
        <dbReference type="ARBA" id="ARBA00022801"/>
    </source>
</evidence>
<evidence type="ECO:0000313" key="8">
    <source>
        <dbReference type="EMBL" id="TFH76179.1"/>
    </source>
</evidence>
<evidence type="ECO:0000256" key="5">
    <source>
        <dbReference type="ARBA" id="ARBA00022807"/>
    </source>
</evidence>
<evidence type="ECO:0000256" key="2">
    <source>
        <dbReference type="ARBA" id="ARBA00022670"/>
    </source>
</evidence>
<sequence>MNKYIFSIAVWVIGTMVAYGGPVDESQAKALASKYLINPVSMSESQTVAYSRGTKTVDPTLHLFNNQDGDGFVIVAADDRVGGVLGYSDRGQLDAANMPAPLIELLASYSRAVEKVRVDSISVTPAYAKPPKAYVKPLISATWSQEYPYNYYTPRSSTSGKPTFTGCTITAAAQVLFAHRWPEKRPAGVILGEGAMAYDYYDWNNMLDDYSQGGYNQAQAQAVGVLMRDLGKLAQATYGVSGTRCDEGKVWNALQNYYNCTVRQLEKDLLPGGEFLQAIYNELSAGCPVFMTGGDHAFVYDGYDENGLVHVNWGWAGLDDGYFDINTAAVAAGGYGSDGCYYEKQLALFIHPNNGIIEPLSPKPVVLSINNNQALQFQVSEGMTISSRIPAQLKGVGARNLAQDDNGAYTGQVGIGLFSEDGNCLHVFGKTGVLTWATYYNSYNFEYDWWGADLSEIDGPADGTYYLRPLGRRLLNNDENEWGNWTCMVNGNTVQMMVSGGKVTLIQSDDKPHLSLVGKPDVLEPAYAYSSQLAGIQLNISNLSRYQARGELQVELIGTGHLEGETYEVPNAYMMHMVAQRMTTTPWIVKFMTSYTGTTGNHELKAGKYRMKLRFNHNIETKTPAVYEIPVPDDFLLEVHPNNYYGRVTVTSVKLLDEKGNYAPSHHFNLAESPKVTLGISGYSKYITQNYYSTQMRYRLVNMKSGETAYTSKGYMVSIPRNNETNLTSSTSHTIDLTELAPGDYEIHVDIEREGEWLDRWNANTLRRKITLYNAVLPVNVEVTTFAAENLHDVASIASFGAPFDAIVPNGVKAWYVEQIQGDKVMLKALPEGHAIQAGSGVILTSPSMTGVFHMEKAPLSMPVAALTGNMLRACKDGNHVVTSQDHAYLIGSQNQKTSFCKVDVGSILDPYTAYLQHPSDAAVLQFCFVGDTTGIDRVEQDHKTKKPDGIYGLDGHQYSSASKPGLYIIKGEKRMVNKQRK</sequence>
<reference evidence="8 9" key="1">
    <citation type="submission" date="2019-02" db="EMBL/GenBank/DDBJ databases">
        <title>Draft Genome Sequence of the Prevotella sp. BCRC 81118, Isolated from Human Feces.</title>
        <authorList>
            <person name="Huang C.-H."/>
        </authorList>
    </citation>
    <scope>NUCLEOTIDE SEQUENCE [LARGE SCALE GENOMIC DNA]</scope>
    <source>
        <strain evidence="8 9">BCRC 81118</strain>
    </source>
</reference>
<organism evidence="8 9">
    <name type="scientific">Segatella hominis</name>
    <dbReference type="NCBI Taxonomy" id="2518605"/>
    <lineage>
        <taxon>Bacteria</taxon>
        <taxon>Pseudomonadati</taxon>
        <taxon>Bacteroidota</taxon>
        <taxon>Bacteroidia</taxon>
        <taxon>Bacteroidales</taxon>
        <taxon>Prevotellaceae</taxon>
        <taxon>Segatella</taxon>
    </lineage>
</organism>
<keyword evidence="3" id="KW-0732">Signal</keyword>
<dbReference type="GeneID" id="302996501"/>
<keyword evidence="2" id="KW-0645">Protease</keyword>
<dbReference type="RefSeq" id="WP_134844371.1">
    <property type="nucleotide sequence ID" value="NZ_SGVY01000055.1"/>
</dbReference>
<proteinExistence type="inferred from homology"/>
<evidence type="ECO:0000256" key="1">
    <source>
        <dbReference type="ARBA" id="ARBA00009693"/>
    </source>
</evidence>
<keyword evidence="5" id="KW-0788">Thiol protease</keyword>
<dbReference type="GO" id="GO:0008234">
    <property type="term" value="F:cysteine-type peptidase activity"/>
    <property type="evidence" value="ECO:0007669"/>
    <property type="project" value="UniProtKB-KW"/>
</dbReference>